<feature type="transmembrane region" description="Helical" evidence="7">
    <location>
        <begin position="157"/>
        <end position="181"/>
    </location>
</feature>
<evidence type="ECO:0000256" key="2">
    <source>
        <dbReference type="ARBA" id="ARBA00022475"/>
    </source>
</evidence>
<dbReference type="Proteomes" id="UP001596067">
    <property type="component" value="Unassembled WGS sequence"/>
</dbReference>
<evidence type="ECO:0000256" key="3">
    <source>
        <dbReference type="ARBA" id="ARBA00022692"/>
    </source>
</evidence>
<sequence>MPPIPAVALGQLRRRPAAFAGLAAAQLLALATVTLFGSLLAADLTAPAGTPRAASGPGVAVVAAGFGEIAVLVAFFVVANALGFALRQQHRELALLRAAAATPRQIRRLVRGEVLATTLLVALPGWALGHLAAGRFLTALQRRDMAAPTLAVPGSPLPGLAALAAALLVGLAASAVGARRISRTTPAAALTGSAADPGRTGAVRLLAGVAVLVGGGLLLRLAATRPADQLDKAGQAALLGSLVLLVAVALLGPLAARALVAGLGAPLRAAAPRTGWLADANLRGHAHRLASAVVPVALLTGLSGTMTIMTTTAERAAERATAHAAELSAELSTGLTTGPAASSVTSASDIWLRQAELAMLVCFATVATVNTLVALTVDRRREFALLRLAGATRHRLLAVLGVEAVLTAAVGVLLGAGVAAAASAAFSTAVTGTMAPAVPAAACGWIAGGALVLTLPGILVPALWATTGPAAALVAGGGRD</sequence>
<keyword evidence="3 7" id="KW-0812">Transmembrane</keyword>
<comment type="similarity">
    <text evidence="6">Belongs to the ABC-4 integral membrane protein family.</text>
</comment>
<dbReference type="InterPro" id="IPR050250">
    <property type="entry name" value="Macrolide_Exporter_MacB"/>
</dbReference>
<feature type="transmembrane region" description="Helical" evidence="7">
    <location>
        <begin position="202"/>
        <end position="223"/>
    </location>
</feature>
<dbReference type="EMBL" id="JBHSOD010000010">
    <property type="protein sequence ID" value="MFC5885529.1"/>
    <property type="molecule type" value="Genomic_DNA"/>
</dbReference>
<feature type="transmembrane region" description="Helical" evidence="7">
    <location>
        <begin position="396"/>
        <end position="426"/>
    </location>
</feature>
<evidence type="ECO:0000256" key="5">
    <source>
        <dbReference type="ARBA" id="ARBA00023136"/>
    </source>
</evidence>
<accession>A0ABW1EXB9</accession>
<name>A0ABW1EXB9_9ACTN</name>
<evidence type="ECO:0000256" key="1">
    <source>
        <dbReference type="ARBA" id="ARBA00004651"/>
    </source>
</evidence>
<evidence type="ECO:0000256" key="6">
    <source>
        <dbReference type="ARBA" id="ARBA00038076"/>
    </source>
</evidence>
<evidence type="ECO:0000313" key="9">
    <source>
        <dbReference type="EMBL" id="MFC5885529.1"/>
    </source>
</evidence>
<feature type="transmembrane region" description="Helical" evidence="7">
    <location>
        <begin position="235"/>
        <end position="260"/>
    </location>
</feature>
<comment type="subcellular location">
    <subcellularLocation>
        <location evidence="1">Cell membrane</location>
        <topology evidence="1">Multi-pass membrane protein</topology>
    </subcellularLocation>
</comment>
<proteinExistence type="inferred from homology"/>
<feature type="domain" description="ABC3 transporter permease C-terminal" evidence="8">
    <location>
        <begin position="359"/>
        <end position="463"/>
    </location>
</feature>
<keyword evidence="10" id="KW-1185">Reference proteome</keyword>
<evidence type="ECO:0000256" key="4">
    <source>
        <dbReference type="ARBA" id="ARBA00022989"/>
    </source>
</evidence>
<keyword evidence="2" id="KW-1003">Cell membrane</keyword>
<dbReference type="PANTHER" id="PTHR30572">
    <property type="entry name" value="MEMBRANE COMPONENT OF TRANSPORTER-RELATED"/>
    <property type="match status" value="1"/>
</dbReference>
<evidence type="ECO:0000256" key="7">
    <source>
        <dbReference type="SAM" id="Phobius"/>
    </source>
</evidence>
<feature type="transmembrane region" description="Helical" evidence="7">
    <location>
        <begin position="114"/>
        <end position="137"/>
    </location>
</feature>
<dbReference type="PANTHER" id="PTHR30572:SF4">
    <property type="entry name" value="ABC TRANSPORTER PERMEASE YTRF"/>
    <property type="match status" value="1"/>
</dbReference>
<feature type="transmembrane region" description="Helical" evidence="7">
    <location>
        <begin position="57"/>
        <end position="86"/>
    </location>
</feature>
<comment type="caution">
    <text evidence="9">The sequence shown here is derived from an EMBL/GenBank/DDBJ whole genome shotgun (WGS) entry which is preliminary data.</text>
</comment>
<protein>
    <submittedName>
        <fullName evidence="9">FtsX-like permease family protein</fullName>
    </submittedName>
</protein>
<dbReference type="InterPro" id="IPR003838">
    <property type="entry name" value="ABC3_permease_C"/>
</dbReference>
<dbReference type="Pfam" id="PF02687">
    <property type="entry name" value="FtsX"/>
    <property type="match status" value="2"/>
</dbReference>
<gene>
    <name evidence="9" type="ORF">ACFP0N_11160</name>
</gene>
<feature type="transmembrane region" description="Helical" evidence="7">
    <location>
        <begin position="357"/>
        <end position="375"/>
    </location>
</feature>
<reference evidence="10" key="1">
    <citation type="journal article" date="2019" name="Int. J. Syst. Evol. Microbiol.">
        <title>The Global Catalogue of Microorganisms (GCM) 10K type strain sequencing project: providing services to taxonomists for standard genome sequencing and annotation.</title>
        <authorList>
            <consortium name="The Broad Institute Genomics Platform"/>
            <consortium name="The Broad Institute Genome Sequencing Center for Infectious Disease"/>
            <person name="Wu L."/>
            <person name="Ma J."/>
        </authorList>
    </citation>
    <scope>NUCLEOTIDE SEQUENCE [LARGE SCALE GENOMIC DNA]</scope>
    <source>
        <strain evidence="10">CGMCC 4.1469</strain>
    </source>
</reference>
<feature type="domain" description="ABC3 transporter permease C-terminal" evidence="8">
    <location>
        <begin position="66"/>
        <end position="186"/>
    </location>
</feature>
<keyword evidence="4 7" id="KW-1133">Transmembrane helix</keyword>
<dbReference type="RefSeq" id="WP_313761693.1">
    <property type="nucleotide sequence ID" value="NZ_BAAAVH010000049.1"/>
</dbReference>
<evidence type="ECO:0000259" key="8">
    <source>
        <dbReference type="Pfam" id="PF02687"/>
    </source>
</evidence>
<organism evidence="9 10">
    <name type="scientific">Kitasatospora aburaviensis</name>
    <dbReference type="NCBI Taxonomy" id="67265"/>
    <lineage>
        <taxon>Bacteria</taxon>
        <taxon>Bacillati</taxon>
        <taxon>Actinomycetota</taxon>
        <taxon>Actinomycetes</taxon>
        <taxon>Kitasatosporales</taxon>
        <taxon>Streptomycetaceae</taxon>
        <taxon>Kitasatospora</taxon>
    </lineage>
</organism>
<keyword evidence="5 7" id="KW-0472">Membrane</keyword>
<feature type="transmembrane region" description="Helical" evidence="7">
    <location>
        <begin position="289"/>
        <end position="309"/>
    </location>
</feature>
<evidence type="ECO:0000313" key="10">
    <source>
        <dbReference type="Proteomes" id="UP001596067"/>
    </source>
</evidence>
<feature type="transmembrane region" description="Helical" evidence="7">
    <location>
        <begin position="438"/>
        <end position="464"/>
    </location>
</feature>